<protein>
    <submittedName>
        <fullName evidence="1">Propanediol dehydratase small subunit</fullName>
    </submittedName>
</protein>
<dbReference type="OrthoDB" id="3732589at2"/>
<dbReference type="InterPro" id="IPR003207">
    <property type="entry name" value="Ppandiol/glycerol_DeHydtase_su"/>
</dbReference>
<name>A0A1G5AB63_9FIRM</name>
<accession>A0A1G5AB63</accession>
<dbReference type="InterPro" id="IPR036091">
    <property type="entry name" value="Prodiol/glycerol_DeHase__sf_su"/>
</dbReference>
<organism evidence="1 2">
    <name type="scientific">Alkaliphilus peptidifermentans DSM 18978</name>
    <dbReference type="NCBI Taxonomy" id="1120976"/>
    <lineage>
        <taxon>Bacteria</taxon>
        <taxon>Bacillati</taxon>
        <taxon>Bacillota</taxon>
        <taxon>Clostridia</taxon>
        <taxon>Peptostreptococcales</taxon>
        <taxon>Natronincolaceae</taxon>
        <taxon>Alkaliphilus</taxon>
    </lineage>
</organism>
<gene>
    <name evidence="1" type="ORF">SAMN03080606_00026</name>
</gene>
<dbReference type="RefSeq" id="WP_091538529.1">
    <property type="nucleotide sequence ID" value="NZ_FMUS01000001.1"/>
</dbReference>
<dbReference type="SUPFAM" id="SSF47148">
    <property type="entry name" value="Diol dehydratase, gamma subunit"/>
    <property type="match status" value="1"/>
</dbReference>
<dbReference type="Pfam" id="PF02287">
    <property type="entry name" value="Dehydratase_SU"/>
    <property type="match status" value="1"/>
</dbReference>
<sequence length="172" mass="19348">MNQQLLEQIVKEVMASMEGSTVTKPQENTTNVKGNTVNAKQDYPLANKRPELLKSPTGKTLEDITLQGVLNGDIKASDVRISPETLELQAQIAESVGRDAFAKNLRRAAELIAVPDDRILEIYNALRPYRSTKKELFDIADELETKYSAKINSAFIKEAAEVYQLRNRLRQE</sequence>
<dbReference type="AlphaFoldDB" id="A0A1G5AB63"/>
<proteinExistence type="predicted"/>
<dbReference type="EMBL" id="FMUS01000001">
    <property type="protein sequence ID" value="SCX75125.1"/>
    <property type="molecule type" value="Genomic_DNA"/>
</dbReference>
<dbReference type="STRING" id="1120976.SAMN03080606_00026"/>
<dbReference type="Proteomes" id="UP000198636">
    <property type="component" value="Unassembled WGS sequence"/>
</dbReference>
<keyword evidence="2" id="KW-1185">Reference proteome</keyword>
<dbReference type="PIRSF" id="PIRSF018505">
    <property type="entry name" value="Prpndl_dhdrts_sm"/>
    <property type="match status" value="1"/>
</dbReference>
<dbReference type="NCBIfam" id="NF011972">
    <property type="entry name" value="PRK15443.1-3"/>
    <property type="match status" value="1"/>
</dbReference>
<reference evidence="1 2" key="1">
    <citation type="submission" date="2016-10" db="EMBL/GenBank/DDBJ databases">
        <authorList>
            <person name="de Groot N.N."/>
        </authorList>
    </citation>
    <scope>NUCLEOTIDE SEQUENCE [LARGE SCALE GENOMIC DNA]</scope>
    <source>
        <strain evidence="1 2">DSM 18978</strain>
    </source>
</reference>
<dbReference type="Gene3D" id="1.10.1510.20">
    <property type="entry name" value="Propanediol/glycerol dehydratase, small subunit"/>
    <property type="match status" value="1"/>
</dbReference>
<evidence type="ECO:0000313" key="2">
    <source>
        <dbReference type="Proteomes" id="UP000198636"/>
    </source>
</evidence>
<evidence type="ECO:0000313" key="1">
    <source>
        <dbReference type="EMBL" id="SCX75125.1"/>
    </source>
</evidence>